<name>A0AAV6WUN7_9LAMI</name>
<dbReference type="SUPFAM" id="SSF69593">
    <property type="entry name" value="Glycerol-3-phosphate (1)-acyltransferase"/>
    <property type="match status" value="1"/>
</dbReference>
<proteinExistence type="inferred from homology"/>
<evidence type="ECO:0000256" key="7">
    <source>
        <dbReference type="ARBA" id="ARBA00023315"/>
    </source>
</evidence>
<evidence type="ECO:0000256" key="2">
    <source>
        <dbReference type="ARBA" id="ARBA00007937"/>
    </source>
</evidence>
<dbReference type="SMART" id="SM00563">
    <property type="entry name" value="PlsC"/>
    <property type="match status" value="1"/>
</dbReference>
<accession>A0AAV6WUN7</accession>
<protein>
    <recommendedName>
        <fullName evidence="9">Phospholipid/glycerol acyltransferase domain-containing protein</fullName>
    </recommendedName>
</protein>
<evidence type="ECO:0000256" key="8">
    <source>
        <dbReference type="SAM" id="Phobius"/>
    </source>
</evidence>
<evidence type="ECO:0000259" key="9">
    <source>
        <dbReference type="SMART" id="SM00563"/>
    </source>
</evidence>
<comment type="similarity">
    <text evidence="2">Belongs to the GPAT/DAPAT family.</text>
</comment>
<dbReference type="PANTHER" id="PTHR15486:SF62">
    <property type="entry name" value="GLYCEROL-3-PHOSPHATE ACYLTRANSFERASE 2-RELATED"/>
    <property type="match status" value="1"/>
</dbReference>
<dbReference type="Pfam" id="PF23270">
    <property type="entry name" value="HAD_RAM2_N"/>
    <property type="match status" value="1"/>
</dbReference>
<evidence type="ECO:0000256" key="4">
    <source>
        <dbReference type="ARBA" id="ARBA00022692"/>
    </source>
</evidence>
<dbReference type="GO" id="GO:0016020">
    <property type="term" value="C:membrane"/>
    <property type="evidence" value="ECO:0007669"/>
    <property type="project" value="UniProtKB-SubCell"/>
</dbReference>
<keyword evidence="5 8" id="KW-1133">Transmembrane helix</keyword>
<dbReference type="EMBL" id="WHWC01000011">
    <property type="protein sequence ID" value="KAG8373938.1"/>
    <property type="molecule type" value="Genomic_DNA"/>
</dbReference>
<comment type="subcellular location">
    <subcellularLocation>
        <location evidence="1">Membrane</location>
        <topology evidence="1">Multi-pass membrane protein</topology>
    </subcellularLocation>
</comment>
<dbReference type="AlphaFoldDB" id="A0AAV6WUN7"/>
<gene>
    <name evidence="10" type="ORF">BUALT_Bualt11G0077200</name>
</gene>
<keyword evidence="4 8" id="KW-0812">Transmembrane</keyword>
<evidence type="ECO:0000256" key="5">
    <source>
        <dbReference type="ARBA" id="ARBA00022989"/>
    </source>
</evidence>
<dbReference type="GO" id="GO:0090447">
    <property type="term" value="F:glycerol-3-phosphate 2-O-acyltransferase activity"/>
    <property type="evidence" value="ECO:0007669"/>
    <property type="project" value="TreeGrafter"/>
</dbReference>
<feature type="transmembrane region" description="Helical" evidence="8">
    <location>
        <begin position="286"/>
        <end position="313"/>
    </location>
</feature>
<comment type="caution">
    <text evidence="10">The sequence shown here is derived from an EMBL/GenBank/DDBJ whole genome shotgun (WGS) entry which is preliminary data.</text>
</comment>
<evidence type="ECO:0000313" key="11">
    <source>
        <dbReference type="Proteomes" id="UP000826271"/>
    </source>
</evidence>
<dbReference type="InterPro" id="IPR002123">
    <property type="entry name" value="Plipid/glycerol_acylTrfase"/>
</dbReference>
<feature type="transmembrane region" description="Helical" evidence="8">
    <location>
        <begin position="114"/>
        <end position="132"/>
    </location>
</feature>
<keyword evidence="11" id="KW-1185">Reference proteome</keyword>
<dbReference type="Pfam" id="PF01553">
    <property type="entry name" value="Acyltransferase"/>
    <property type="match status" value="1"/>
</dbReference>
<keyword evidence="6 8" id="KW-0472">Membrane</keyword>
<keyword evidence="3" id="KW-0808">Transferase</keyword>
<evidence type="ECO:0000313" key="10">
    <source>
        <dbReference type="EMBL" id="KAG8373938.1"/>
    </source>
</evidence>
<dbReference type="Proteomes" id="UP000826271">
    <property type="component" value="Unassembled WGS sequence"/>
</dbReference>
<sequence length="543" mass="62302">MLHHAQTNTMALTKALSFQKLANFFSNLILKNSKTPKKTLHDTSSCSPNFHLGFQKFQFLAQRQDLNDNVLIFNVENTLLKSSSLFPYFMLVAFEGGSLIRAFILLLLHPFITLFRENFALKVMVMICFFGINKDNFREGKAVLPKFFLEDVGMESFEVLKRGKRTVAISNLPQVMVESFLKDYLDIDFVVGKDLKVFCGYFVGIMEERRGLFQNINEFQILEMSSTAIGVGGFKRSFDDCQWFSYCKEIYLVSDQERRNWHQLPRHLYPNPLIFHDGRLAFRPTFLATLAMLIWLPLGVILGIIRIIIAIALPFEIAIPIMHFTGVQIRVSSQPKWKEINRKDKRMLYVCNHRTLLDPIAVSYGIRSPLTAVTYSLSRISEIISPIKTVRLTRNKEKDADLMHKLLSESDLIVCPEGTTCREPYLLRFSPLFAEMSQDIFPVAMNCTVSMFYGTTARGLKFLDPLFFLMNPRPSYSVRFLDVVRGCGEESGYDAENSRFKVANLVQNEIAKALGFTCTKLTRKDKYLILAGNEGIVQYGKRR</sequence>
<reference evidence="10" key="1">
    <citation type="submission" date="2019-10" db="EMBL/GenBank/DDBJ databases">
        <authorList>
            <person name="Zhang R."/>
            <person name="Pan Y."/>
            <person name="Wang J."/>
            <person name="Ma R."/>
            <person name="Yu S."/>
        </authorList>
    </citation>
    <scope>NUCLEOTIDE SEQUENCE</scope>
    <source>
        <strain evidence="10">LA-IB0</strain>
        <tissue evidence="10">Leaf</tissue>
    </source>
</reference>
<evidence type="ECO:0000256" key="1">
    <source>
        <dbReference type="ARBA" id="ARBA00004141"/>
    </source>
</evidence>
<dbReference type="GO" id="GO:0016791">
    <property type="term" value="F:phosphatase activity"/>
    <property type="evidence" value="ECO:0007669"/>
    <property type="project" value="TreeGrafter"/>
</dbReference>
<feature type="domain" description="Phospholipid/glycerol acyltransferase" evidence="9">
    <location>
        <begin position="347"/>
        <end position="448"/>
    </location>
</feature>
<dbReference type="CDD" id="cd06551">
    <property type="entry name" value="LPLAT"/>
    <property type="match status" value="1"/>
</dbReference>
<evidence type="ECO:0000256" key="6">
    <source>
        <dbReference type="ARBA" id="ARBA00023136"/>
    </source>
</evidence>
<organism evidence="10 11">
    <name type="scientific">Buddleja alternifolia</name>
    <dbReference type="NCBI Taxonomy" id="168488"/>
    <lineage>
        <taxon>Eukaryota</taxon>
        <taxon>Viridiplantae</taxon>
        <taxon>Streptophyta</taxon>
        <taxon>Embryophyta</taxon>
        <taxon>Tracheophyta</taxon>
        <taxon>Spermatophyta</taxon>
        <taxon>Magnoliopsida</taxon>
        <taxon>eudicotyledons</taxon>
        <taxon>Gunneridae</taxon>
        <taxon>Pentapetalae</taxon>
        <taxon>asterids</taxon>
        <taxon>lamiids</taxon>
        <taxon>Lamiales</taxon>
        <taxon>Scrophulariaceae</taxon>
        <taxon>Buddlejeae</taxon>
        <taxon>Buddleja</taxon>
    </lineage>
</organism>
<feature type="transmembrane region" description="Helical" evidence="8">
    <location>
        <begin position="85"/>
        <end position="108"/>
    </location>
</feature>
<dbReference type="PANTHER" id="PTHR15486">
    <property type="entry name" value="ANCIENT UBIQUITOUS PROTEIN"/>
    <property type="match status" value="1"/>
</dbReference>
<dbReference type="InterPro" id="IPR056462">
    <property type="entry name" value="HAD_RAM2/GPAT1-8"/>
</dbReference>
<evidence type="ECO:0000256" key="3">
    <source>
        <dbReference type="ARBA" id="ARBA00022679"/>
    </source>
</evidence>
<keyword evidence="7" id="KW-0012">Acyltransferase</keyword>
<dbReference type="GO" id="GO:0010143">
    <property type="term" value="P:cutin biosynthetic process"/>
    <property type="evidence" value="ECO:0007669"/>
    <property type="project" value="TreeGrafter"/>
</dbReference>